<evidence type="ECO:0000256" key="4">
    <source>
        <dbReference type="ARBA" id="ARBA00023163"/>
    </source>
</evidence>
<dbReference type="InterPro" id="IPR050109">
    <property type="entry name" value="HTH-type_TetR-like_transc_reg"/>
</dbReference>
<dbReference type="RefSeq" id="WP_202686833.1">
    <property type="nucleotide sequence ID" value="NZ_JAESVN010000001.1"/>
</dbReference>
<proteinExistence type="predicted"/>
<dbReference type="GO" id="GO:0003700">
    <property type="term" value="F:DNA-binding transcription factor activity"/>
    <property type="evidence" value="ECO:0007669"/>
    <property type="project" value="TreeGrafter"/>
</dbReference>
<dbReference type="PROSITE" id="PS01081">
    <property type="entry name" value="HTH_TETR_1"/>
    <property type="match status" value="1"/>
</dbReference>
<keyword evidence="1" id="KW-0678">Repressor</keyword>
<dbReference type="PROSITE" id="PS50977">
    <property type="entry name" value="HTH_TETR_2"/>
    <property type="match status" value="1"/>
</dbReference>
<feature type="domain" description="HTH tetR-type" evidence="6">
    <location>
        <begin position="14"/>
        <end position="74"/>
    </location>
</feature>
<reference evidence="7" key="1">
    <citation type="submission" date="2021-01" db="EMBL/GenBank/DDBJ databases">
        <title>Tabrizicola alba sp. nov. a motile alkaliphilic bacterium isolated from a soda lake.</title>
        <authorList>
            <person name="Szuroczki S."/>
            <person name="Abbaszade G."/>
            <person name="Schumann P."/>
            <person name="Toth E."/>
        </authorList>
    </citation>
    <scope>NUCLEOTIDE SEQUENCE</scope>
    <source>
        <strain evidence="7">DMG-N-6</strain>
    </source>
</reference>
<keyword evidence="8" id="KW-1185">Reference proteome</keyword>
<protein>
    <submittedName>
        <fullName evidence="7">TetR family transcriptional regulator C-terminal domain-containing protein</fullName>
    </submittedName>
</protein>
<evidence type="ECO:0000256" key="5">
    <source>
        <dbReference type="PROSITE-ProRule" id="PRU00335"/>
    </source>
</evidence>
<accession>A0A8K0XYX4</accession>
<dbReference type="Gene3D" id="1.10.357.10">
    <property type="entry name" value="Tetracycline Repressor, domain 2"/>
    <property type="match status" value="1"/>
</dbReference>
<evidence type="ECO:0000256" key="1">
    <source>
        <dbReference type="ARBA" id="ARBA00022491"/>
    </source>
</evidence>
<keyword evidence="3 5" id="KW-0238">DNA-binding</keyword>
<dbReference type="InterPro" id="IPR039538">
    <property type="entry name" value="BetI_C"/>
</dbReference>
<gene>
    <name evidence="7" type="ORF">JL811_03115</name>
</gene>
<dbReference type="EMBL" id="JAESVN010000001">
    <property type="protein sequence ID" value="MBL4916201.1"/>
    <property type="molecule type" value="Genomic_DNA"/>
</dbReference>
<dbReference type="Pfam" id="PF00440">
    <property type="entry name" value="TetR_N"/>
    <property type="match status" value="1"/>
</dbReference>
<dbReference type="InterPro" id="IPR023772">
    <property type="entry name" value="DNA-bd_HTH_TetR-type_CS"/>
</dbReference>
<evidence type="ECO:0000256" key="3">
    <source>
        <dbReference type="ARBA" id="ARBA00023125"/>
    </source>
</evidence>
<comment type="caution">
    <text evidence="7">The sequence shown here is derived from an EMBL/GenBank/DDBJ whole genome shotgun (WGS) entry which is preliminary data.</text>
</comment>
<evidence type="ECO:0000256" key="2">
    <source>
        <dbReference type="ARBA" id="ARBA00023015"/>
    </source>
</evidence>
<dbReference type="InterPro" id="IPR001647">
    <property type="entry name" value="HTH_TetR"/>
</dbReference>
<evidence type="ECO:0000313" key="7">
    <source>
        <dbReference type="EMBL" id="MBL4916201.1"/>
    </source>
</evidence>
<keyword evidence="2" id="KW-0805">Transcription regulation</keyword>
<dbReference type="PRINTS" id="PR00455">
    <property type="entry name" value="HTHTETR"/>
</dbReference>
<dbReference type="PANTHER" id="PTHR30055:SF228">
    <property type="entry name" value="TRANSCRIPTIONAL REGULATOR-RELATED"/>
    <property type="match status" value="1"/>
</dbReference>
<dbReference type="GO" id="GO:0000976">
    <property type="term" value="F:transcription cis-regulatory region binding"/>
    <property type="evidence" value="ECO:0007669"/>
    <property type="project" value="TreeGrafter"/>
</dbReference>
<name>A0A8K0XYX4_9RHOB</name>
<evidence type="ECO:0000313" key="8">
    <source>
        <dbReference type="Proteomes" id="UP000648908"/>
    </source>
</evidence>
<sequence length="224" mass="24187">MTEDRRKFIRQGEEARREALIAAALSLMAESGPEAATVRAIADRAGVTAGLIRHYFDGKDELMLAAYGRIMGRMTENSLAAIAHVGDGAEARLAGFVAASLRPPVMDPDAMGLWAGFLHLVRRDARIRAVHRATYLEYRDQLQRLIAALPRQADARQLRADAIACNGVIDGLWLEGSALPDAFDEGELVTIGLQAVGAILGLDLAAHLPPPFTDEPAPPETRTE</sequence>
<dbReference type="SUPFAM" id="SSF48498">
    <property type="entry name" value="Tetracyclin repressor-like, C-terminal domain"/>
    <property type="match status" value="1"/>
</dbReference>
<evidence type="ECO:0000259" key="6">
    <source>
        <dbReference type="PROSITE" id="PS50977"/>
    </source>
</evidence>
<dbReference type="InterPro" id="IPR009057">
    <property type="entry name" value="Homeodomain-like_sf"/>
</dbReference>
<keyword evidence="4" id="KW-0804">Transcription</keyword>
<dbReference type="InterPro" id="IPR036271">
    <property type="entry name" value="Tet_transcr_reg_TetR-rel_C_sf"/>
</dbReference>
<dbReference type="AlphaFoldDB" id="A0A8K0XYX4"/>
<dbReference type="Pfam" id="PF13977">
    <property type="entry name" value="TetR_C_6"/>
    <property type="match status" value="1"/>
</dbReference>
<dbReference type="SUPFAM" id="SSF46689">
    <property type="entry name" value="Homeodomain-like"/>
    <property type="match status" value="1"/>
</dbReference>
<dbReference type="Proteomes" id="UP000648908">
    <property type="component" value="Unassembled WGS sequence"/>
</dbReference>
<organism evidence="7 8">
    <name type="scientific">Szabonella alba</name>
    <dbReference type="NCBI Taxonomy" id="2804194"/>
    <lineage>
        <taxon>Bacteria</taxon>
        <taxon>Pseudomonadati</taxon>
        <taxon>Pseudomonadota</taxon>
        <taxon>Alphaproteobacteria</taxon>
        <taxon>Rhodobacterales</taxon>
        <taxon>Paracoccaceae</taxon>
        <taxon>Szabonella</taxon>
    </lineage>
</organism>
<dbReference type="PANTHER" id="PTHR30055">
    <property type="entry name" value="HTH-TYPE TRANSCRIPTIONAL REGULATOR RUTR"/>
    <property type="match status" value="1"/>
</dbReference>
<feature type="DNA-binding region" description="H-T-H motif" evidence="5">
    <location>
        <begin position="37"/>
        <end position="56"/>
    </location>
</feature>